<feature type="compositionally biased region" description="Basic residues" evidence="4">
    <location>
        <begin position="84"/>
        <end position="96"/>
    </location>
</feature>
<proteinExistence type="inferred from homology"/>
<dbReference type="GO" id="GO:0015934">
    <property type="term" value="C:large ribosomal subunit"/>
    <property type="evidence" value="ECO:0007669"/>
    <property type="project" value="TreeGrafter"/>
</dbReference>
<dbReference type="InterPro" id="IPR021137">
    <property type="entry name" value="Ribosomal_bL35-like"/>
</dbReference>
<keyword evidence="6" id="KW-1185">Reference proteome</keyword>
<dbReference type="PANTHER" id="PTHR33343:SF1">
    <property type="entry name" value="LARGE RIBOSOMAL SUBUNIT PROTEIN BL35M"/>
    <property type="match status" value="1"/>
</dbReference>
<dbReference type="GO" id="GO:0006412">
    <property type="term" value="P:translation"/>
    <property type="evidence" value="ECO:0007669"/>
    <property type="project" value="InterPro"/>
</dbReference>
<dbReference type="PANTHER" id="PTHR33343">
    <property type="entry name" value="54S RIBOSOMAL PROTEIN BL35M"/>
    <property type="match status" value="1"/>
</dbReference>
<dbReference type="OrthoDB" id="162638at2759"/>
<dbReference type="SUPFAM" id="SSF143034">
    <property type="entry name" value="L35p-like"/>
    <property type="match status" value="1"/>
</dbReference>
<dbReference type="InterPro" id="IPR001706">
    <property type="entry name" value="Ribosomal_bL35"/>
</dbReference>
<feature type="region of interest" description="Disordered" evidence="4">
    <location>
        <begin position="76"/>
        <end position="96"/>
    </location>
</feature>
<accession>A0A109UY88</accession>
<comment type="similarity">
    <text evidence="1">Belongs to the bacterial ribosomal protein bL35 family.</text>
</comment>
<dbReference type="RefSeq" id="XP_017986715.1">
    <property type="nucleotide sequence ID" value="XM_018131397.1"/>
</dbReference>
<dbReference type="Proteomes" id="UP000243052">
    <property type="component" value="Chromosome iii"/>
</dbReference>
<evidence type="ECO:0000256" key="4">
    <source>
        <dbReference type="SAM" id="MobiDB-lite"/>
    </source>
</evidence>
<dbReference type="Pfam" id="PF01632">
    <property type="entry name" value="Ribosomal_L35p"/>
    <property type="match status" value="1"/>
</dbReference>
<dbReference type="EMBL" id="CP014243">
    <property type="protein sequence ID" value="AMD19719.1"/>
    <property type="molecule type" value="Genomic_DNA"/>
</dbReference>
<gene>
    <name evidence="5" type="ORF">AW171_hschr31569</name>
</gene>
<evidence type="ECO:0000313" key="5">
    <source>
        <dbReference type="EMBL" id="AMD19719.1"/>
    </source>
</evidence>
<dbReference type="STRING" id="45286.A0A109UY88"/>
<dbReference type="GeneID" id="28722933"/>
<protein>
    <submittedName>
        <fullName evidence="5">HCL432Wp</fullName>
    </submittedName>
</protein>
<dbReference type="InterPro" id="IPR037229">
    <property type="entry name" value="Ribosomal_bL35_sf"/>
</dbReference>
<evidence type="ECO:0000256" key="1">
    <source>
        <dbReference type="ARBA" id="ARBA00006598"/>
    </source>
</evidence>
<evidence type="ECO:0000256" key="3">
    <source>
        <dbReference type="ARBA" id="ARBA00023274"/>
    </source>
</evidence>
<dbReference type="AlphaFoldDB" id="A0A109UY88"/>
<reference evidence="5 6" key="1">
    <citation type="submission" date="2016-01" db="EMBL/GenBank/DDBJ databases">
        <title>Genome sequence of the yeast Holleya sinecauda.</title>
        <authorList>
            <person name="Dietrich F.S."/>
        </authorList>
    </citation>
    <scope>NUCLEOTIDE SEQUENCE [LARGE SCALE GENOMIC DNA]</scope>
    <source>
        <strain evidence="5 6">ATCC 58844</strain>
    </source>
</reference>
<sequence length="96" mass="10621">MTFGVLRPLTATSFSFGRGQFLGCSQIGLVFIRTMMKTHKGTAKRWRKTAGGFKRGIPGRSHGSTGWGKKYLKSLSGSASAHSSHVRRLKRLLPYH</sequence>
<evidence type="ECO:0000313" key="6">
    <source>
        <dbReference type="Proteomes" id="UP000243052"/>
    </source>
</evidence>
<dbReference type="GO" id="GO:0003735">
    <property type="term" value="F:structural constituent of ribosome"/>
    <property type="evidence" value="ECO:0007669"/>
    <property type="project" value="InterPro"/>
</dbReference>
<dbReference type="Gene3D" id="4.10.410.60">
    <property type="match status" value="1"/>
</dbReference>
<keyword evidence="3" id="KW-0687">Ribonucleoprotein</keyword>
<evidence type="ECO:0000256" key="2">
    <source>
        <dbReference type="ARBA" id="ARBA00022980"/>
    </source>
</evidence>
<organism evidence="5 6">
    <name type="scientific">Eremothecium sinecaudum</name>
    <dbReference type="NCBI Taxonomy" id="45286"/>
    <lineage>
        <taxon>Eukaryota</taxon>
        <taxon>Fungi</taxon>
        <taxon>Dikarya</taxon>
        <taxon>Ascomycota</taxon>
        <taxon>Saccharomycotina</taxon>
        <taxon>Saccharomycetes</taxon>
        <taxon>Saccharomycetales</taxon>
        <taxon>Saccharomycetaceae</taxon>
        <taxon>Eremothecium</taxon>
    </lineage>
</organism>
<name>A0A109UY88_9SACH</name>
<keyword evidence="2" id="KW-0689">Ribosomal protein</keyword>